<feature type="compositionally biased region" description="Low complexity" evidence="1">
    <location>
        <begin position="262"/>
        <end position="271"/>
    </location>
</feature>
<keyword evidence="3" id="KW-1185">Reference proteome</keyword>
<evidence type="ECO:0000313" key="2">
    <source>
        <dbReference type="EMBL" id="WZN62056.1"/>
    </source>
</evidence>
<reference evidence="2 3" key="1">
    <citation type="submission" date="2024-03" db="EMBL/GenBank/DDBJ databases">
        <title>Complete genome sequence of the green alga Chloropicon roscoffensis RCC1871.</title>
        <authorList>
            <person name="Lemieux C."/>
            <person name="Pombert J.-F."/>
            <person name="Otis C."/>
            <person name="Turmel M."/>
        </authorList>
    </citation>
    <scope>NUCLEOTIDE SEQUENCE [LARGE SCALE GENOMIC DNA]</scope>
    <source>
        <strain evidence="2 3">RCC1871</strain>
    </source>
</reference>
<proteinExistence type="predicted"/>
<evidence type="ECO:0000313" key="3">
    <source>
        <dbReference type="Proteomes" id="UP001472866"/>
    </source>
</evidence>
<organism evidence="2 3">
    <name type="scientific">Chloropicon roscoffensis</name>
    <dbReference type="NCBI Taxonomy" id="1461544"/>
    <lineage>
        <taxon>Eukaryota</taxon>
        <taxon>Viridiplantae</taxon>
        <taxon>Chlorophyta</taxon>
        <taxon>Chloropicophyceae</taxon>
        <taxon>Chloropicales</taxon>
        <taxon>Chloropicaceae</taxon>
        <taxon>Chloropicon</taxon>
    </lineage>
</organism>
<feature type="region of interest" description="Disordered" evidence="1">
    <location>
        <begin position="1"/>
        <end position="38"/>
    </location>
</feature>
<feature type="region of interest" description="Disordered" evidence="1">
    <location>
        <begin position="253"/>
        <end position="275"/>
    </location>
</feature>
<dbReference type="EMBL" id="CP151505">
    <property type="protein sequence ID" value="WZN62056.1"/>
    <property type="molecule type" value="Genomic_DNA"/>
</dbReference>
<evidence type="ECO:0000256" key="1">
    <source>
        <dbReference type="SAM" id="MobiDB-lite"/>
    </source>
</evidence>
<name>A0AAX4P870_9CHLO</name>
<dbReference type="AlphaFoldDB" id="A0AAX4P870"/>
<gene>
    <name evidence="2" type="ORF">HKI87_05g35920</name>
</gene>
<dbReference type="Proteomes" id="UP001472866">
    <property type="component" value="Chromosome 05"/>
</dbReference>
<protein>
    <submittedName>
        <fullName evidence="2">Uncharacterized protein</fullName>
    </submittedName>
</protein>
<accession>A0AAX4P870</accession>
<sequence>MPGWSMPADLQRRIEGRRKPKRRVVEKAPDSAESSVVDPAPLTAENYVALEVRTPRKGGRNLLPAFNASEWVVVPLDGDDNKENNDGTSGAALSVWHRQEQAARRRELVLRARVATAIKMSSPPSRARRAPGTRLLTLETKLDAAASKKELVVHDRVIRARELARLRTPRKKSRKAGRFLRSRFPWRKEASVREECERRHAGADERRAAQLVSRARRAAQLGNGSFCAQRLRERRQFKLDELTARLQAAEERRAEGLRARSNRAAAMSSGAGQRASEGRRKLLREVLAYKMEAAAVRRTATLQARAARARQLGDGNVNMWLARKAQFMADVLSARLEEASDRRRALLDSRVRMARAMSGDAVAQFLRLEASMMRQALTNLWRLKLEAASARRNIYLNQRKRRAYELGDEIVRVTRFEKEAQAALRLSSKLMEADGRREKFLDQVRARAGLLGEGGAPQRKRERLSKKAQALVERIEAAEAKRKSVLASKAMRASKLGSERVERSRYKMTMENAIQDCARVCRIRAAEERRYKNLTFVQNAAARSNARAAAIAGFVEERNRFEREIGQRHIAYKMARAEMNRDVQKLLSRGLHDPTFTLVKPIAFMC</sequence>